<dbReference type="PANTHER" id="PTHR38690">
    <property type="entry name" value="PROTEASE-RELATED"/>
    <property type="match status" value="1"/>
</dbReference>
<feature type="domain" description="YhdP central" evidence="2">
    <location>
        <begin position="20"/>
        <end position="1257"/>
    </location>
</feature>
<feature type="region of interest" description="Disordered" evidence="1">
    <location>
        <begin position="1257"/>
        <end position="1279"/>
    </location>
</feature>
<protein>
    <submittedName>
        <fullName evidence="3">YhdP family protein</fullName>
    </submittedName>
</protein>
<comment type="caution">
    <text evidence="3">The sequence shown here is derived from an EMBL/GenBank/DDBJ whole genome shotgun (WGS) entry which is preliminary data.</text>
</comment>
<dbReference type="EMBL" id="JBBWWT010000002">
    <property type="protein sequence ID" value="MEL1263869.1"/>
    <property type="molecule type" value="Genomic_DNA"/>
</dbReference>
<dbReference type="Proteomes" id="UP001459204">
    <property type="component" value="Unassembled WGS sequence"/>
</dbReference>
<dbReference type="PANTHER" id="PTHR38690:SF1">
    <property type="entry name" value="PROTEASE"/>
    <property type="match status" value="1"/>
</dbReference>
<dbReference type="RefSeq" id="WP_341725049.1">
    <property type="nucleotide sequence ID" value="NZ_JBBWWT010000002.1"/>
</dbReference>
<dbReference type="InterPro" id="IPR025263">
    <property type="entry name" value="YhdP_central"/>
</dbReference>
<proteinExistence type="predicted"/>
<organism evidence="3 4">
    <name type="scientific">Pseudoxanthomonas putridarboris</name>
    <dbReference type="NCBI Taxonomy" id="752605"/>
    <lineage>
        <taxon>Bacteria</taxon>
        <taxon>Pseudomonadati</taxon>
        <taxon>Pseudomonadota</taxon>
        <taxon>Gammaproteobacteria</taxon>
        <taxon>Lysobacterales</taxon>
        <taxon>Lysobacteraceae</taxon>
        <taxon>Pseudoxanthomonas</taxon>
    </lineage>
</organism>
<sequence length="1279" mass="135628">MPTPLRRRLRLARRGAGYGIALVLVCLAVVLGVASQVLPLVERNPDRIAAWLSERAGRPVAFDAVKTQWTRRGPLLQLDGLRVGDEGGAGVRIGQAEVLVAIYGGLLPGRSFTELRLRGLSLTLQRDDDGAWSVRGLPGQQTSGDPLKSLEGLGELQVIDGRLSIQAPSLGWDIQLPEIDLRLRVDGDRVRAGTRAWIRKDAAPLHVAVDFDRRAGDGRAYLDVAAQDIGAWSPLLRYAGIVAERGNGRVRGWTELRKHRVVMVTADANVQQLGLRGAPLPDQADAPRVRFDRIEGRMRWRLVSGGWRFDAPYLRVGSGPAAQTLDGLILAGGERYALLADNVDAEPLFAVLGLSDRIEPGLRDWLAQARPGAKLAHVSLAGQRGGAMQGQGQLRDVRFAAVGDAPGLSGLAGGFTGDAQGFALTLDQAAPVRFDWPRGFGVAHDVRLQGALLGWREGAGWRMGTSSLDVRGADYGAHVRGSLWFQGDGTRPWIELAAELDDAPVSAAKGFWIHHKMPEAAVEWLNAALVDGRVRGGRAIVSGDLDDWPFVERNGRFEATARIEGGRFKFQPDWPVLEQVDADIAFIGDGFQLQGRGALAGVAIPAYDAGIADFGDAELKIDARVDTDAGKLLALLRQSPLQETYGETMDHLQAKGPVSATFALLQPLHAQKPTRRKLAGTVELKGAQLSEKRWNLLFDQVRGKARYDDGGFASDALQVVHEGQPGVLALRAGSGAHDRTQAFEADLTARIGAGELLDRAPELAWLKPYMQGASQWTVGVTIPRTAAGKPDAPTQLNLTSDLVGTAMELPAPLRKPAATPLSTTVRAPLPMGSGQIDVAFGERLALRARETNGQTGVRVVLGSSQVGEPAPASGLVATGRTGTLDALEWVALAKGGGEGGKLALRRVDVTAERLLMIGSVFPDTRLQLAPAQQALAVSLDGDALSGALLVPDAKGAPIAGRLARMHWRNANAGTAADGGASTPRPGSMTDDIDPAGIPSLSLDIEDLRFDDARLGNARLRTHQQADGMHVEQLQLRSPGQQIDASGQWTGLGATARTRLDVQVKSADFGGLFNDLGYGQRVGGGHGDVRIDAGWAGSPAAFQLGNLEGTIRLAARDGHLLEVEPGAGRVLGLLSVAEVRRRLMLDFSDFFAKGFAFNTMEGDIRLSAGLASSDNLVIDGPAAEIRIRGDTDLRAESFDQTVDVKPKSANVLTAVGAVAGGPVGAAVGAVANAVLKKPLGEMGAKTYRVTGPWKSPKVEVVGREQSRARAAESAGNAGVP</sequence>
<keyword evidence="4" id="KW-1185">Reference proteome</keyword>
<evidence type="ECO:0000256" key="1">
    <source>
        <dbReference type="SAM" id="MobiDB-lite"/>
    </source>
</evidence>
<name>A0ABU9IZ14_9GAMM</name>
<evidence type="ECO:0000259" key="2">
    <source>
        <dbReference type="Pfam" id="PF13116"/>
    </source>
</evidence>
<dbReference type="NCBIfam" id="TIGR02099">
    <property type="entry name" value="YhdP family protein"/>
    <property type="match status" value="1"/>
</dbReference>
<evidence type="ECO:0000313" key="4">
    <source>
        <dbReference type="Proteomes" id="UP001459204"/>
    </source>
</evidence>
<dbReference type="InterPro" id="IPR011836">
    <property type="entry name" value="YhdP"/>
</dbReference>
<reference evidence="3 4" key="1">
    <citation type="submission" date="2024-04" db="EMBL/GenBank/DDBJ databases">
        <title>Draft genome sequence of Pseudoxanthomonas putridarboris WD12.</title>
        <authorList>
            <person name="Oh J."/>
        </authorList>
    </citation>
    <scope>NUCLEOTIDE SEQUENCE [LARGE SCALE GENOMIC DNA]</scope>
    <source>
        <strain evidence="3 4">WD12</strain>
    </source>
</reference>
<dbReference type="Pfam" id="PF13116">
    <property type="entry name" value="YhdP"/>
    <property type="match status" value="1"/>
</dbReference>
<evidence type="ECO:0000313" key="3">
    <source>
        <dbReference type="EMBL" id="MEL1263869.1"/>
    </source>
</evidence>
<accession>A0ABU9IZ14</accession>
<feature type="compositionally biased region" description="Basic and acidic residues" evidence="1">
    <location>
        <begin position="1257"/>
        <end position="1269"/>
    </location>
</feature>
<gene>
    <name evidence="3" type="ORF">AAD027_05700</name>
</gene>